<feature type="zinc finger region" description="C3H1-type" evidence="1">
    <location>
        <begin position="6"/>
        <end position="32"/>
    </location>
</feature>
<dbReference type="InParanoid" id="A0A1U8AXK7"/>
<dbReference type="eggNOG" id="ENOG502QQDM">
    <property type="taxonomic scope" value="Eukaryota"/>
</dbReference>
<name>A0A1U8AXK7_NELNU</name>
<feature type="region of interest" description="Disordered" evidence="2">
    <location>
        <begin position="403"/>
        <end position="430"/>
    </location>
</feature>
<feature type="compositionally biased region" description="Basic and acidic residues" evidence="2">
    <location>
        <begin position="259"/>
        <end position="271"/>
    </location>
</feature>
<evidence type="ECO:0000256" key="2">
    <source>
        <dbReference type="SAM" id="MobiDB-lite"/>
    </source>
</evidence>
<evidence type="ECO:0000259" key="3">
    <source>
        <dbReference type="PROSITE" id="PS50103"/>
    </source>
</evidence>
<keyword evidence="1" id="KW-0479">Metal-binding</keyword>
<dbReference type="PANTHER" id="PTHR38160">
    <property type="entry name" value="ZINC FINGER CCCH DOMAIN-CONTAINING PROTEIN 40"/>
    <property type="match status" value="1"/>
</dbReference>
<accession>A0A1U8AXK7</accession>
<organism evidence="4 5">
    <name type="scientific">Nelumbo nucifera</name>
    <name type="common">Sacred lotus</name>
    <dbReference type="NCBI Taxonomy" id="4432"/>
    <lineage>
        <taxon>Eukaryota</taxon>
        <taxon>Viridiplantae</taxon>
        <taxon>Streptophyta</taxon>
        <taxon>Embryophyta</taxon>
        <taxon>Tracheophyta</taxon>
        <taxon>Spermatophyta</taxon>
        <taxon>Magnoliopsida</taxon>
        <taxon>Proteales</taxon>
        <taxon>Nelumbonaceae</taxon>
        <taxon>Nelumbo</taxon>
    </lineage>
</organism>
<dbReference type="GeneID" id="104604909"/>
<dbReference type="Gene3D" id="4.10.1000.10">
    <property type="entry name" value="Zinc finger, CCCH-type"/>
    <property type="match status" value="1"/>
</dbReference>
<dbReference type="InterPro" id="IPR045868">
    <property type="entry name" value="Znf_C3H13/40"/>
</dbReference>
<evidence type="ECO:0000313" key="4">
    <source>
        <dbReference type="Proteomes" id="UP000189703"/>
    </source>
</evidence>
<feature type="region of interest" description="Disordered" evidence="2">
    <location>
        <begin position="236"/>
        <end position="304"/>
    </location>
</feature>
<reference evidence="5" key="1">
    <citation type="submission" date="2025-08" db="UniProtKB">
        <authorList>
            <consortium name="RefSeq"/>
        </authorList>
    </citation>
    <scope>IDENTIFICATION</scope>
</reference>
<proteinExistence type="predicted"/>
<dbReference type="Proteomes" id="UP000189703">
    <property type="component" value="Unplaced"/>
</dbReference>
<sequence>MLERKLFKTKLCILYQRGHCARQSCSFAHGDAELRRFSGSFNGRRDNQSSDLRDKLDRRHSPQRRYSPVRDARGRRAFRSQKQISYDRGFSTSRSPAKRSKKRQKKKQYLDGQSDISGGLKISEGAEDRVKEGKHGSSDSKDALEEQLKQVQLDIDMLDDHKCQLQIDLDERVQDAVSLSSRIEELELQLSKEQEDYKRVTSKIKKFIKAHTRHSRAQEELKRSQARLQKLGELLGSDASGPAINEEDSSINIVSDGEPNDKNRMSPKNDLENQTSPTKKRRRFNLETSEEEKPATARKREGILSGKTRLEKFTRWDGPSVQSENIKEAEVVNRILTGKNGYIRPLENVSKHKRGKIGSLSSASIDKVKGSELPSTSMAAHAVDELVEITEMEKFEVLESASNPFDKGTIDEQTGLSHLPPPPPVVPQNAYKQYEGDDETVDVEALDVEAGDVDANSEVDIEQL</sequence>
<evidence type="ECO:0000313" key="5">
    <source>
        <dbReference type="RefSeq" id="XP_010267784.1"/>
    </source>
</evidence>
<feature type="region of interest" description="Disordered" evidence="2">
    <location>
        <begin position="37"/>
        <end position="143"/>
    </location>
</feature>
<dbReference type="PROSITE" id="PS50103">
    <property type="entry name" value="ZF_C3H1"/>
    <property type="match status" value="1"/>
</dbReference>
<feature type="domain" description="C3H1-type" evidence="3">
    <location>
        <begin position="6"/>
        <end position="32"/>
    </location>
</feature>
<dbReference type="RefSeq" id="XP_010267784.1">
    <property type="nucleotide sequence ID" value="XM_010269482.2"/>
</dbReference>
<keyword evidence="1" id="KW-0863">Zinc-finger</keyword>
<keyword evidence="1" id="KW-0862">Zinc</keyword>
<feature type="compositionally biased region" description="Basic and acidic residues" evidence="2">
    <location>
        <begin position="124"/>
        <end position="143"/>
    </location>
</feature>
<evidence type="ECO:0000256" key="1">
    <source>
        <dbReference type="PROSITE-ProRule" id="PRU00723"/>
    </source>
</evidence>
<dbReference type="AlphaFoldDB" id="A0A1U8AXK7"/>
<protein>
    <submittedName>
        <fullName evidence="5">Zinc finger CCCH domain-containing protein 13</fullName>
    </submittedName>
</protein>
<dbReference type="OrthoDB" id="665283at2759"/>
<feature type="compositionally biased region" description="Basic residues" evidence="2">
    <location>
        <begin position="96"/>
        <end position="107"/>
    </location>
</feature>
<keyword evidence="4" id="KW-1185">Reference proteome</keyword>
<dbReference type="KEGG" id="nnu:104604909"/>
<dbReference type="GO" id="GO:0008270">
    <property type="term" value="F:zinc ion binding"/>
    <property type="evidence" value="ECO:0007669"/>
    <property type="project" value="UniProtKB-KW"/>
</dbReference>
<dbReference type="PANTHER" id="PTHR38160:SF1">
    <property type="entry name" value="ZINC FINGER CCCH DOMAIN-CONTAINING PROTEIN 40"/>
    <property type="match status" value="1"/>
</dbReference>
<feature type="compositionally biased region" description="Basic and acidic residues" evidence="2">
    <location>
        <begin position="291"/>
        <end position="304"/>
    </location>
</feature>
<gene>
    <name evidence="5" type="primary">LOC104604909</name>
</gene>
<dbReference type="InterPro" id="IPR000571">
    <property type="entry name" value="Znf_CCCH"/>
</dbReference>
<dbReference type="FunCoup" id="A0A1U8AXK7">
    <property type="interactions" value="1300"/>
</dbReference>
<dbReference type="OMA" id="EAYNNHS"/>
<feature type="compositionally biased region" description="Basic and acidic residues" evidence="2">
    <location>
        <begin position="43"/>
        <end position="60"/>
    </location>
</feature>